<feature type="compositionally biased region" description="Pro residues" evidence="1">
    <location>
        <begin position="1"/>
        <end position="10"/>
    </location>
</feature>
<dbReference type="AlphaFoldDB" id="A0A2N5W4S2"/>
<dbReference type="Proteomes" id="UP000235388">
    <property type="component" value="Unassembled WGS sequence"/>
</dbReference>
<comment type="caution">
    <text evidence="2">The sequence shown here is derived from an EMBL/GenBank/DDBJ whole genome shotgun (WGS) entry which is preliminary data.</text>
</comment>
<dbReference type="EMBL" id="PGCJ01000013">
    <property type="protein sequence ID" value="PLW57229.1"/>
    <property type="molecule type" value="Genomic_DNA"/>
</dbReference>
<name>A0A2N5W4S2_9BASI</name>
<evidence type="ECO:0000313" key="3">
    <source>
        <dbReference type="Proteomes" id="UP000235388"/>
    </source>
</evidence>
<feature type="compositionally biased region" description="Low complexity" evidence="1">
    <location>
        <begin position="148"/>
        <end position="159"/>
    </location>
</feature>
<sequence length="159" mass="16299">MAPRSSPPTAPTSTTGLTRSARQPALLPPSIVPPLPRIACFSGNMGSSKRNTARLNSTLSASTKPSKPSNRHLLTGSILSSSSNKSSRSNKPSNSNTTSTHSSLANTTLILPSSAPSPISPSDTTSPLSSSSTTPHPTLSFGNLTMWPSLSLSNPSSSS</sequence>
<evidence type="ECO:0000256" key="1">
    <source>
        <dbReference type="SAM" id="MobiDB-lite"/>
    </source>
</evidence>
<gene>
    <name evidence="2" type="ORF">PCANC_03079</name>
</gene>
<feature type="compositionally biased region" description="Pro residues" evidence="1">
    <location>
        <begin position="26"/>
        <end position="36"/>
    </location>
</feature>
<feature type="region of interest" description="Disordered" evidence="1">
    <location>
        <begin position="1"/>
        <end position="159"/>
    </location>
</feature>
<evidence type="ECO:0000313" key="2">
    <source>
        <dbReference type="EMBL" id="PLW57229.1"/>
    </source>
</evidence>
<keyword evidence="3" id="KW-1185">Reference proteome</keyword>
<proteinExistence type="predicted"/>
<feature type="compositionally biased region" description="Polar residues" evidence="1">
    <location>
        <begin position="44"/>
        <end position="68"/>
    </location>
</feature>
<reference evidence="2 3" key="1">
    <citation type="submission" date="2017-11" db="EMBL/GenBank/DDBJ databases">
        <title>De novo assembly and phasing of dikaryotic genomes from two isolates of Puccinia coronata f. sp. avenae, the causal agent of oat crown rust.</title>
        <authorList>
            <person name="Miller M.E."/>
            <person name="Zhang Y."/>
            <person name="Omidvar V."/>
            <person name="Sperschneider J."/>
            <person name="Schwessinger B."/>
            <person name="Raley C."/>
            <person name="Palmer J.M."/>
            <person name="Garnica D."/>
            <person name="Upadhyaya N."/>
            <person name="Rathjen J."/>
            <person name="Taylor J.M."/>
            <person name="Park R.F."/>
            <person name="Dodds P.N."/>
            <person name="Hirsch C.D."/>
            <person name="Kianian S.F."/>
            <person name="Figueroa M."/>
        </authorList>
    </citation>
    <scope>NUCLEOTIDE SEQUENCE [LARGE SCALE GENOMIC DNA]</scope>
    <source>
        <strain evidence="2">12NC29</strain>
    </source>
</reference>
<feature type="compositionally biased region" description="Low complexity" evidence="1">
    <location>
        <begin position="73"/>
        <end position="140"/>
    </location>
</feature>
<feature type="compositionally biased region" description="Low complexity" evidence="1">
    <location>
        <begin position="11"/>
        <end position="20"/>
    </location>
</feature>
<accession>A0A2N5W4S2</accession>
<protein>
    <submittedName>
        <fullName evidence="2">Uncharacterized protein</fullName>
    </submittedName>
</protein>
<organism evidence="2 3">
    <name type="scientific">Puccinia coronata f. sp. avenae</name>
    <dbReference type="NCBI Taxonomy" id="200324"/>
    <lineage>
        <taxon>Eukaryota</taxon>
        <taxon>Fungi</taxon>
        <taxon>Dikarya</taxon>
        <taxon>Basidiomycota</taxon>
        <taxon>Pucciniomycotina</taxon>
        <taxon>Pucciniomycetes</taxon>
        <taxon>Pucciniales</taxon>
        <taxon>Pucciniaceae</taxon>
        <taxon>Puccinia</taxon>
    </lineage>
</organism>